<proteinExistence type="predicted"/>
<gene>
    <name evidence="1" type="ORF">HMPREF0083_02587</name>
</gene>
<name>U1X456_ANEAE</name>
<comment type="caution">
    <text evidence="1">The sequence shown here is derived from an EMBL/GenBank/DDBJ whole genome shotgun (WGS) entry which is preliminary data.</text>
</comment>
<reference evidence="1 2" key="1">
    <citation type="submission" date="2013-08" db="EMBL/GenBank/DDBJ databases">
        <authorList>
            <person name="Weinstock G."/>
            <person name="Sodergren E."/>
            <person name="Wylie T."/>
            <person name="Fulton L."/>
            <person name="Fulton R."/>
            <person name="Fronick C."/>
            <person name="O'Laughlin M."/>
            <person name="Godfrey J."/>
            <person name="Miner T."/>
            <person name="Herter B."/>
            <person name="Appelbaum E."/>
            <person name="Cordes M."/>
            <person name="Lek S."/>
            <person name="Wollam A."/>
            <person name="Pepin K.H."/>
            <person name="Palsikar V.B."/>
            <person name="Mitreva M."/>
            <person name="Wilson R.K."/>
        </authorList>
    </citation>
    <scope>NUCLEOTIDE SEQUENCE [LARGE SCALE GENOMIC DNA]</scope>
    <source>
        <strain evidence="1 2">ATCC 12856</strain>
    </source>
</reference>
<dbReference type="AlphaFoldDB" id="U1X456"/>
<protein>
    <submittedName>
        <fullName evidence="1">Uncharacterized protein</fullName>
    </submittedName>
</protein>
<organism evidence="1 2">
    <name type="scientific">Aneurinibacillus aneurinilyticus ATCC 12856</name>
    <dbReference type="NCBI Taxonomy" id="649747"/>
    <lineage>
        <taxon>Bacteria</taxon>
        <taxon>Bacillati</taxon>
        <taxon>Bacillota</taxon>
        <taxon>Bacilli</taxon>
        <taxon>Bacillales</taxon>
        <taxon>Paenibacillaceae</taxon>
        <taxon>Aneurinibacillus group</taxon>
        <taxon>Aneurinibacillus</taxon>
    </lineage>
</organism>
<keyword evidence="2" id="KW-1185">Reference proteome</keyword>
<dbReference type="EMBL" id="AWSJ01000160">
    <property type="protein sequence ID" value="ERI09308.1"/>
    <property type="molecule type" value="Genomic_DNA"/>
</dbReference>
<evidence type="ECO:0000313" key="1">
    <source>
        <dbReference type="EMBL" id="ERI09308.1"/>
    </source>
</evidence>
<accession>U1X456</accession>
<evidence type="ECO:0000313" key="2">
    <source>
        <dbReference type="Proteomes" id="UP000016511"/>
    </source>
</evidence>
<dbReference type="HOGENOM" id="CLU_3131691_0_0_9"/>
<sequence length="49" mass="5491">MFAIKLPLFLFNRKMGLVLCSNKNINVDRNKSEGPGVFYCLAPVILFAS</sequence>
<dbReference type="Proteomes" id="UP000016511">
    <property type="component" value="Unassembled WGS sequence"/>
</dbReference>